<feature type="compositionally biased region" description="Polar residues" evidence="1">
    <location>
        <begin position="252"/>
        <end position="268"/>
    </location>
</feature>
<feature type="compositionally biased region" description="Basic residues" evidence="1">
    <location>
        <begin position="847"/>
        <end position="859"/>
    </location>
</feature>
<dbReference type="Proteomes" id="UP001314263">
    <property type="component" value="Unassembled WGS sequence"/>
</dbReference>
<feature type="region of interest" description="Disordered" evidence="1">
    <location>
        <begin position="446"/>
        <end position="467"/>
    </location>
</feature>
<comment type="caution">
    <text evidence="2">The sequence shown here is derived from an EMBL/GenBank/DDBJ whole genome shotgun (WGS) entry which is preliminary data.</text>
</comment>
<dbReference type="EMBL" id="CAUYUE010000008">
    <property type="protein sequence ID" value="CAK0783059.1"/>
    <property type="molecule type" value="Genomic_DNA"/>
</dbReference>
<dbReference type="AlphaFoldDB" id="A0AAV1I6R6"/>
<keyword evidence="3" id="KW-1185">Reference proteome</keyword>
<feature type="region of interest" description="Disordered" evidence="1">
    <location>
        <begin position="830"/>
        <end position="859"/>
    </location>
</feature>
<feature type="compositionally biased region" description="Polar residues" evidence="1">
    <location>
        <begin position="546"/>
        <end position="567"/>
    </location>
</feature>
<reference evidence="2 3" key="1">
    <citation type="submission" date="2023-10" db="EMBL/GenBank/DDBJ databases">
        <authorList>
            <person name="Maclean D."/>
            <person name="Macfadyen A."/>
        </authorList>
    </citation>
    <scope>NUCLEOTIDE SEQUENCE [LARGE SCALE GENOMIC DNA]</scope>
</reference>
<feature type="compositionally biased region" description="Polar residues" evidence="1">
    <location>
        <begin position="831"/>
        <end position="843"/>
    </location>
</feature>
<evidence type="ECO:0000256" key="1">
    <source>
        <dbReference type="SAM" id="MobiDB-lite"/>
    </source>
</evidence>
<feature type="region of interest" description="Disordered" evidence="1">
    <location>
        <begin position="362"/>
        <end position="385"/>
    </location>
</feature>
<sequence>MGDPECNEEQEDVFEDALEAEVPSAQGVEDSSDETQQVRTVLSDVGLRLAAIHAKMAAHEAQTAVQIKELKDGMERRLSQKMNQLEVNCNANIGEGVAAGIEEVRASILETGKELRDNVAQMQKEVDGDMRALRGEHAAADRALMIQLRAVLEQARDMRVWREQHNVRVLEMQAALVGIEKKCKNALARTESFCESAVDNIRKSTAAVLATEARHIEAMLSGHTTRLLDAAGPAGSLRSEDGACSHDGAGSLRTTSLQNRASSMQSLNDMRRAPSVTWQERGHTERARSIGRRSRKAVRDSASLQRSALPEHSPDSSIRDILTPYSSSGRKASGLHSGLPQRSGLLHSHVDAVRSFIRGGRGSTVLHTTANQEPHPRHSPENVRLSLSNSRDSVILQSPAPQELSHNGSAGAAGALRSSVNSDGDDTGLRAAMSQQLGDIIYPSDASRAQPMDSEHDASLPAASASQSRFASSMPSLSCTEDLMPAFECSDTWRPASEGGPADSTFAGEAVVINTFQTPQPQVSGEEQAQLKASQPLVHDAALITASSRSADQSPETGAVTTGTLDRSSSDATHRLSNAEAAEEIQLLEADDTPDLSGFWADAMDLDFQGCQRDELRSSEATEKAQVLQLYGELIASKEAACLQEAPCLNGLSSTKMVQKARLSQSEVNADTSGHTEDLIHALFWEAQEAHISAMHVELASSLARDVDIESWASEASRLPIDIADEQLETHKEQKGEVVSQPVDTAIPDNLQQEAQLGSSREAFLSIAAVSAADMPDVSSSLPCASPLTITPDITLQASAMDVPCAKARDSLVLAPGLCHSAPVSGAAAQEDTTAVSASQEGLQRSKGQKQRTGRSAKKGCSTRHVIMIRARGQGLAKAATRHNDKAEILAAILALQIAVSEQAASIAQLKEEVWMKSGQTSVGCLL</sequence>
<gene>
    <name evidence="2" type="ORF">CVIRNUC_006254</name>
</gene>
<evidence type="ECO:0000313" key="3">
    <source>
        <dbReference type="Proteomes" id="UP001314263"/>
    </source>
</evidence>
<feature type="region of interest" description="Disordered" evidence="1">
    <location>
        <begin position="546"/>
        <end position="574"/>
    </location>
</feature>
<name>A0AAV1I6R6_9CHLO</name>
<feature type="region of interest" description="Disordered" evidence="1">
    <location>
        <begin position="400"/>
        <end position="429"/>
    </location>
</feature>
<protein>
    <submittedName>
        <fullName evidence="2">Uncharacterized protein</fullName>
    </submittedName>
</protein>
<proteinExistence type="predicted"/>
<accession>A0AAV1I6R6</accession>
<feature type="region of interest" description="Disordered" evidence="1">
    <location>
        <begin position="232"/>
        <end position="342"/>
    </location>
</feature>
<evidence type="ECO:0000313" key="2">
    <source>
        <dbReference type="EMBL" id="CAK0783059.1"/>
    </source>
</evidence>
<organism evidence="2 3">
    <name type="scientific">Coccomyxa viridis</name>
    <dbReference type="NCBI Taxonomy" id="1274662"/>
    <lineage>
        <taxon>Eukaryota</taxon>
        <taxon>Viridiplantae</taxon>
        <taxon>Chlorophyta</taxon>
        <taxon>core chlorophytes</taxon>
        <taxon>Trebouxiophyceae</taxon>
        <taxon>Trebouxiophyceae incertae sedis</taxon>
        <taxon>Coccomyxaceae</taxon>
        <taxon>Coccomyxa</taxon>
    </lineage>
</organism>
<feature type="compositionally biased region" description="Low complexity" evidence="1">
    <location>
        <begin position="408"/>
        <end position="419"/>
    </location>
</feature>